<reference evidence="2" key="1">
    <citation type="submission" date="2010-11" db="EMBL/GenBank/DDBJ databases">
        <title>The complete genome of Mahella australiensis DSM 15567.</title>
        <authorList>
            <consortium name="US DOE Joint Genome Institute (JGI-PGF)"/>
            <person name="Lucas S."/>
            <person name="Copeland A."/>
            <person name="Lapidus A."/>
            <person name="Bruce D."/>
            <person name="Goodwin L."/>
            <person name="Pitluck S."/>
            <person name="Kyrpides N."/>
            <person name="Mavromatis K."/>
            <person name="Pagani I."/>
            <person name="Ivanova N."/>
            <person name="Teshima H."/>
            <person name="Brettin T."/>
            <person name="Detter J.C."/>
            <person name="Han C."/>
            <person name="Tapia R."/>
            <person name="Land M."/>
            <person name="Hauser L."/>
            <person name="Markowitz V."/>
            <person name="Cheng J.-F."/>
            <person name="Hugenholtz P."/>
            <person name="Woyke T."/>
            <person name="Wu D."/>
            <person name="Spring S."/>
            <person name="Pukall R."/>
            <person name="Steenblock K."/>
            <person name="Schneider S."/>
            <person name="Klenk H.-P."/>
            <person name="Eisen J.A."/>
        </authorList>
    </citation>
    <scope>NUCLEOTIDE SEQUENCE [LARGE SCALE GENOMIC DNA]</scope>
    <source>
        <strain evidence="2">DSM 15567 / CIP 107919 / 50-1 BON</strain>
    </source>
</reference>
<evidence type="ECO:0008006" key="3">
    <source>
        <dbReference type="Google" id="ProtNLM"/>
    </source>
</evidence>
<evidence type="ECO:0000313" key="2">
    <source>
        <dbReference type="Proteomes" id="UP000008457"/>
    </source>
</evidence>
<dbReference type="EMBL" id="CP002360">
    <property type="protein sequence ID" value="AEE95721.1"/>
    <property type="molecule type" value="Genomic_DNA"/>
</dbReference>
<dbReference type="KEGG" id="mas:Mahau_0513"/>
<dbReference type="OrthoDB" id="2084383at2"/>
<dbReference type="eggNOG" id="ENOG50324NM">
    <property type="taxonomic scope" value="Bacteria"/>
</dbReference>
<name>F3ZZB1_MAHA5</name>
<evidence type="ECO:0000313" key="1">
    <source>
        <dbReference type="EMBL" id="AEE95721.1"/>
    </source>
</evidence>
<gene>
    <name evidence="1" type="ordered locus">Mahau_0513</name>
</gene>
<dbReference type="Proteomes" id="UP000008457">
    <property type="component" value="Chromosome"/>
</dbReference>
<protein>
    <recommendedName>
        <fullName evidence="3">Lipoprotein</fullName>
    </recommendedName>
</protein>
<organism evidence="1 2">
    <name type="scientific">Mahella australiensis (strain DSM 15567 / CIP 107919 / 50-1 BON)</name>
    <dbReference type="NCBI Taxonomy" id="697281"/>
    <lineage>
        <taxon>Bacteria</taxon>
        <taxon>Bacillati</taxon>
        <taxon>Bacillota</taxon>
        <taxon>Clostridia</taxon>
        <taxon>Thermoanaerobacterales</taxon>
        <taxon>Thermoanaerobacterales Family IV. Incertae Sedis</taxon>
        <taxon>Mahella</taxon>
    </lineage>
</organism>
<dbReference type="AlphaFoldDB" id="F3ZZB1"/>
<accession>F3ZZB1</accession>
<dbReference type="HOGENOM" id="CLU_1213651_0_0_9"/>
<dbReference type="PROSITE" id="PS51257">
    <property type="entry name" value="PROKAR_LIPOPROTEIN"/>
    <property type="match status" value="1"/>
</dbReference>
<reference evidence="1 2" key="2">
    <citation type="journal article" date="2011" name="Stand. Genomic Sci.">
        <title>Complete genome sequence of Mahella australiensis type strain (50-1 BON).</title>
        <authorList>
            <person name="Sikorski J."/>
            <person name="Teshima H."/>
            <person name="Nolan M."/>
            <person name="Lucas S."/>
            <person name="Hammon N."/>
            <person name="Deshpande S."/>
            <person name="Cheng J.F."/>
            <person name="Pitluck S."/>
            <person name="Liolios K."/>
            <person name="Pagani I."/>
            <person name="Ivanova N."/>
            <person name="Huntemann M."/>
            <person name="Mavromatis K."/>
            <person name="Ovchinikova G."/>
            <person name="Pati A."/>
            <person name="Tapia R."/>
            <person name="Han C."/>
            <person name="Goodwin L."/>
            <person name="Chen A."/>
            <person name="Palaniappan K."/>
            <person name="Land M."/>
            <person name="Hauser L."/>
            <person name="Ngatchou-Djao O.D."/>
            <person name="Rohde M."/>
            <person name="Pukall R."/>
            <person name="Spring S."/>
            <person name="Abt B."/>
            <person name="Goker M."/>
            <person name="Detter J.C."/>
            <person name="Woyke T."/>
            <person name="Bristow J."/>
            <person name="Markowitz V."/>
            <person name="Hugenholtz P."/>
            <person name="Eisen J.A."/>
            <person name="Kyrpides N.C."/>
            <person name="Klenk H.P."/>
            <person name="Lapidus A."/>
        </authorList>
    </citation>
    <scope>NUCLEOTIDE SEQUENCE [LARGE SCALE GENOMIC DNA]</scope>
    <source>
        <strain evidence="2">DSM 15567 / CIP 107919 / 50-1 BON</strain>
    </source>
</reference>
<proteinExistence type="predicted"/>
<keyword evidence="2" id="KW-1185">Reference proteome</keyword>
<sequence length="228" mass="26173">MKLKFVFMYMLIVSFTVLFGCISTYQSSNANREVYSKDVSNYIATVTTTMDKSRIYNDIDELIKYSDAIFDGSIQEVSYFDKGNYTYSKLKISITNSYYGDLKIGDIVTVVEPGGVTTLANYKKIVGDKKFNNIAEQDADEQYVKISYNGTELSKDNDNVLIFTCKDKNNYWDLPNDYYFIVGYKDGKFDIDTNSVKRNGKDPSLEPLSMAKENYKNIIKDKISKKIR</sequence>
<dbReference type="RefSeq" id="WP_013780154.1">
    <property type="nucleotide sequence ID" value="NC_015520.1"/>
</dbReference>